<evidence type="ECO:0000256" key="3">
    <source>
        <dbReference type="ARBA" id="ARBA00022490"/>
    </source>
</evidence>
<dbReference type="PANTHER" id="PTHR12894">
    <property type="entry name" value="CNH DOMAIN CONTAINING"/>
    <property type="match status" value="1"/>
</dbReference>
<dbReference type="GO" id="GO:0006914">
    <property type="term" value="P:autophagy"/>
    <property type="evidence" value="ECO:0007669"/>
    <property type="project" value="TreeGrafter"/>
</dbReference>
<feature type="domain" description="CNH" evidence="5">
    <location>
        <begin position="22"/>
        <end position="299"/>
    </location>
</feature>
<evidence type="ECO:0000256" key="2">
    <source>
        <dbReference type="ARBA" id="ARBA00022448"/>
    </source>
</evidence>
<accession>A0A1D1VGX9</accession>
<dbReference type="GO" id="GO:0015031">
    <property type="term" value="P:protein transport"/>
    <property type="evidence" value="ECO:0007669"/>
    <property type="project" value="UniProtKB-KW"/>
</dbReference>
<dbReference type="OrthoDB" id="10258882at2759"/>
<dbReference type="Pfam" id="PF00780">
    <property type="entry name" value="CNH"/>
    <property type="match status" value="1"/>
</dbReference>
<evidence type="ECO:0000313" key="6">
    <source>
        <dbReference type="EMBL" id="GAV00181.1"/>
    </source>
</evidence>
<sequence length="839" mass="94676">MSVKTFDLIPVIHSLTEKTSDHAKIECMDYADGHIFLGTAAGWIQRHSIQVTKSSSGRNLYRSKLIASKQVASKKPVVEVSCIPTLNRVLYLCDSTLGMLDAATVEIVPSSSSKVKGVSHFSLNDRIDPENPFISYEVCVVKKRSLQVHSITETHFALLIEISLPEAPLQMVYSEPFVCLASTSEYQIVNVKHSQAEVHNLFPYPDTPVILSITDSETHEFVLSGPGGLGMFVSAQSLGAPRLPINWAELLVTKMQYASPYILVYSEADIWVYSSINQQPKQSLPFDKCQCLCRADFEGKEGRLTPMMASATQVWALENIPWQEQVETLLEDRSVEEALQVARTFSSSQDDAASLKAVLQRAAFVQLSKDELTSAKELLLESQAPPEEVLKFCPDLLPNNDPFAEPADDLLNPFTGGRISEGERNAFLLAYLDEYRRIVQITPEVNLVLLKLFALARDQALLPFVKSYRNIFPYEESKALLEEHQCYVALAFFELRIGHPDSALQWLTGLVDGQVTDKVNGQDVDAHTVADILKNMEEGNIVLRHLPWLLEHDWRLALDVLKSGHLKETSSLLLKVLDGHSQAQMAFLEYLLFEKHLKDDELYMKLADAYIDLLTDWSQLDKTEVDRVELGRKLQALLMSDCLKDIETISQRIEHTQLHAEKIILLAKAGEHLKALYILAHDMQDSEAAIDYCRRWGSADRHFKRQLFDHLLGIYFKPAEQTADSAQAALRLLNNEEADFEPIKVLNMLPANWPLSSLQGFLANALRRTVHTQRLASIECSLAQRQAYMAAVAVFKDRRKKIVLSDERLCYVCRHKFLDCQFQRLSDGRLLHLACKLAP</sequence>
<evidence type="ECO:0000256" key="1">
    <source>
        <dbReference type="ARBA" id="ARBA00004496"/>
    </source>
</evidence>
<keyword evidence="7" id="KW-1185">Reference proteome</keyword>
<dbReference type="STRING" id="947166.A0A1D1VGX9"/>
<reference evidence="6 7" key="1">
    <citation type="journal article" date="2016" name="Nat. Commun.">
        <title>Extremotolerant tardigrade genome and improved radiotolerance of human cultured cells by tardigrade-unique protein.</title>
        <authorList>
            <person name="Hashimoto T."/>
            <person name="Horikawa D.D."/>
            <person name="Saito Y."/>
            <person name="Kuwahara H."/>
            <person name="Kozuka-Hata H."/>
            <person name="Shin-I T."/>
            <person name="Minakuchi Y."/>
            <person name="Ohishi K."/>
            <person name="Motoyama A."/>
            <person name="Aizu T."/>
            <person name="Enomoto A."/>
            <person name="Kondo K."/>
            <person name="Tanaka S."/>
            <person name="Hara Y."/>
            <person name="Koshikawa S."/>
            <person name="Sagara H."/>
            <person name="Miura T."/>
            <person name="Yokobori S."/>
            <person name="Miyagawa K."/>
            <person name="Suzuki Y."/>
            <person name="Kubo T."/>
            <person name="Oyama M."/>
            <person name="Kohara Y."/>
            <person name="Fujiyama A."/>
            <person name="Arakawa K."/>
            <person name="Katayama T."/>
            <person name="Toyoda A."/>
            <person name="Kunieda T."/>
        </authorList>
    </citation>
    <scope>NUCLEOTIDE SEQUENCE [LARGE SCALE GENOMIC DNA]</scope>
    <source>
        <strain evidence="6 7">YOKOZUNA-1</strain>
    </source>
</reference>
<dbReference type="PANTHER" id="PTHR12894:SF27">
    <property type="entry name" value="TRANSFORMING GROWTH FACTOR-BETA RECEPTOR-ASSOCIATED PROTEIN 1"/>
    <property type="match status" value="1"/>
</dbReference>
<evidence type="ECO:0000313" key="7">
    <source>
        <dbReference type="Proteomes" id="UP000186922"/>
    </source>
</evidence>
<proteinExistence type="predicted"/>
<dbReference type="GO" id="GO:0005737">
    <property type="term" value="C:cytoplasm"/>
    <property type="evidence" value="ECO:0007669"/>
    <property type="project" value="UniProtKB-SubCell"/>
</dbReference>
<dbReference type="InterPro" id="IPR001180">
    <property type="entry name" value="CNH_dom"/>
</dbReference>
<dbReference type="AlphaFoldDB" id="A0A1D1VGX9"/>
<dbReference type="PROSITE" id="PS50219">
    <property type="entry name" value="CNH"/>
    <property type="match status" value="1"/>
</dbReference>
<comment type="subcellular location">
    <subcellularLocation>
        <location evidence="1">Cytoplasm</location>
    </subcellularLocation>
</comment>
<protein>
    <recommendedName>
        <fullName evidence="5">CNH domain-containing protein</fullName>
    </recommendedName>
</protein>
<gene>
    <name evidence="6" type="primary">RvY_11067</name>
    <name evidence="6" type="synonym">RvY_11067.1</name>
    <name evidence="6" type="ORF">RvY_11067-1</name>
</gene>
<keyword evidence="3" id="KW-0963">Cytoplasm</keyword>
<evidence type="ECO:0000259" key="5">
    <source>
        <dbReference type="PROSITE" id="PS50219"/>
    </source>
</evidence>
<dbReference type="GO" id="GO:0034058">
    <property type="term" value="P:endosomal vesicle fusion"/>
    <property type="evidence" value="ECO:0007669"/>
    <property type="project" value="TreeGrafter"/>
</dbReference>
<name>A0A1D1VGX9_RAMVA</name>
<dbReference type="Proteomes" id="UP000186922">
    <property type="component" value="Unassembled WGS sequence"/>
</dbReference>
<keyword evidence="4" id="KW-0653">Protein transport</keyword>
<organism evidence="6 7">
    <name type="scientific">Ramazzottius varieornatus</name>
    <name type="common">Water bear</name>
    <name type="synonym">Tardigrade</name>
    <dbReference type="NCBI Taxonomy" id="947166"/>
    <lineage>
        <taxon>Eukaryota</taxon>
        <taxon>Metazoa</taxon>
        <taxon>Ecdysozoa</taxon>
        <taxon>Tardigrada</taxon>
        <taxon>Eutardigrada</taxon>
        <taxon>Parachela</taxon>
        <taxon>Hypsibioidea</taxon>
        <taxon>Ramazzottiidae</taxon>
        <taxon>Ramazzottius</taxon>
    </lineage>
</organism>
<dbReference type="GO" id="GO:0016020">
    <property type="term" value="C:membrane"/>
    <property type="evidence" value="ECO:0007669"/>
    <property type="project" value="TreeGrafter"/>
</dbReference>
<evidence type="ECO:0000256" key="4">
    <source>
        <dbReference type="ARBA" id="ARBA00022927"/>
    </source>
</evidence>
<dbReference type="InterPro" id="IPR032914">
    <property type="entry name" value="Vam6/VPS39/TRAP1"/>
</dbReference>
<comment type="caution">
    <text evidence="6">The sequence shown here is derived from an EMBL/GenBank/DDBJ whole genome shotgun (WGS) entry which is preliminary data.</text>
</comment>
<dbReference type="EMBL" id="BDGG01000006">
    <property type="protein sequence ID" value="GAV00181.1"/>
    <property type="molecule type" value="Genomic_DNA"/>
</dbReference>
<keyword evidence="2" id="KW-0813">Transport</keyword>